<dbReference type="InParanoid" id="A0A1X7SVD8"/>
<name>A0A1X7SVD8_AMPQE</name>
<reference evidence="1" key="1">
    <citation type="submission" date="2017-05" db="UniProtKB">
        <authorList>
            <consortium name="EnsemblMetazoa"/>
        </authorList>
    </citation>
    <scope>IDENTIFICATION</scope>
</reference>
<protein>
    <submittedName>
        <fullName evidence="1">Uncharacterized protein</fullName>
    </submittedName>
</protein>
<proteinExistence type="predicted"/>
<dbReference type="EnsemblMetazoa" id="Aqu2.1.05960_001">
    <property type="protein sequence ID" value="Aqu2.1.05960_001"/>
    <property type="gene ID" value="Aqu2.1.05960"/>
</dbReference>
<dbReference type="OrthoDB" id="21128at2759"/>
<accession>A0A1X7SVD8</accession>
<dbReference type="AlphaFoldDB" id="A0A1X7SVD8"/>
<organism evidence="1">
    <name type="scientific">Amphimedon queenslandica</name>
    <name type="common">Sponge</name>
    <dbReference type="NCBI Taxonomy" id="400682"/>
    <lineage>
        <taxon>Eukaryota</taxon>
        <taxon>Metazoa</taxon>
        <taxon>Porifera</taxon>
        <taxon>Demospongiae</taxon>
        <taxon>Heteroscleromorpha</taxon>
        <taxon>Haplosclerida</taxon>
        <taxon>Niphatidae</taxon>
        <taxon>Amphimedon</taxon>
    </lineage>
</organism>
<evidence type="ECO:0000313" key="1">
    <source>
        <dbReference type="EnsemblMetazoa" id="Aqu2.1.05960_001"/>
    </source>
</evidence>
<sequence length="78" mass="9082">DCLKLHIFNGVIPDGKTHLLVWAPYIQTQQDNGDDDNVMIAVSHDSRQQDKAKTPLKDFFNCFRRLQVQLSNYETRFS</sequence>